<feature type="domain" description="WCX" evidence="3">
    <location>
        <begin position="255"/>
        <end position="332"/>
    </location>
</feature>
<dbReference type="InterPro" id="IPR036388">
    <property type="entry name" value="WH-like_DNA-bd_sf"/>
</dbReference>
<protein>
    <submittedName>
        <fullName evidence="4">Proteasome accessory factor B</fullName>
    </submittedName>
</protein>
<dbReference type="PROSITE" id="PS52050">
    <property type="entry name" value="WYL"/>
    <property type="match status" value="1"/>
</dbReference>
<evidence type="ECO:0000313" key="4">
    <source>
        <dbReference type="EMBL" id="MDQ0286294.1"/>
    </source>
</evidence>
<evidence type="ECO:0000259" key="1">
    <source>
        <dbReference type="Pfam" id="PF08279"/>
    </source>
</evidence>
<name>A0ABU0B0N8_9FIRM</name>
<dbReference type="GO" id="GO:0000502">
    <property type="term" value="C:proteasome complex"/>
    <property type="evidence" value="ECO:0007669"/>
    <property type="project" value="UniProtKB-KW"/>
</dbReference>
<dbReference type="Pfam" id="PF13280">
    <property type="entry name" value="WYL"/>
    <property type="match status" value="1"/>
</dbReference>
<dbReference type="Gene3D" id="1.10.10.10">
    <property type="entry name" value="Winged helix-like DNA-binding domain superfamily/Winged helix DNA-binding domain"/>
    <property type="match status" value="1"/>
</dbReference>
<dbReference type="InterPro" id="IPR051534">
    <property type="entry name" value="CBASS_pafABC_assoc_protein"/>
</dbReference>
<dbReference type="PANTHER" id="PTHR34580:SF1">
    <property type="entry name" value="PROTEIN PAFC"/>
    <property type="match status" value="1"/>
</dbReference>
<dbReference type="InterPro" id="IPR013196">
    <property type="entry name" value="HTH_11"/>
</dbReference>
<dbReference type="Pfam" id="PF08279">
    <property type="entry name" value="HTH_11"/>
    <property type="match status" value="1"/>
</dbReference>
<accession>A0ABU0B0N8</accession>
<dbReference type="InterPro" id="IPR026881">
    <property type="entry name" value="WYL_dom"/>
</dbReference>
<reference evidence="4 5" key="1">
    <citation type="submission" date="2023-07" db="EMBL/GenBank/DDBJ databases">
        <title>Genomic Encyclopedia of Type Strains, Phase IV (KMG-IV): sequencing the most valuable type-strain genomes for metagenomic binning, comparative biology and taxonomic classification.</title>
        <authorList>
            <person name="Goeker M."/>
        </authorList>
    </citation>
    <scope>NUCLEOTIDE SEQUENCE [LARGE SCALE GENOMIC DNA]</scope>
    <source>
        <strain evidence="4 5">DSM 12396</strain>
    </source>
</reference>
<proteinExistence type="predicted"/>
<dbReference type="Proteomes" id="UP001225644">
    <property type="component" value="Unassembled WGS sequence"/>
</dbReference>
<evidence type="ECO:0000259" key="3">
    <source>
        <dbReference type="Pfam" id="PF25583"/>
    </source>
</evidence>
<dbReference type="PANTHER" id="PTHR34580">
    <property type="match status" value="1"/>
</dbReference>
<dbReference type="EMBL" id="JAUSUX010000009">
    <property type="protein sequence ID" value="MDQ0286294.1"/>
    <property type="molecule type" value="Genomic_DNA"/>
</dbReference>
<dbReference type="PIRSF" id="PIRSF016838">
    <property type="entry name" value="PafC"/>
    <property type="match status" value="1"/>
</dbReference>
<gene>
    <name evidence="4" type="ORF">J2Z49_001408</name>
</gene>
<dbReference type="InterPro" id="IPR028349">
    <property type="entry name" value="PafC-like"/>
</dbReference>
<dbReference type="Pfam" id="PF25583">
    <property type="entry name" value="WCX"/>
    <property type="match status" value="1"/>
</dbReference>
<evidence type="ECO:0000313" key="5">
    <source>
        <dbReference type="Proteomes" id="UP001225644"/>
    </source>
</evidence>
<keyword evidence="4" id="KW-0647">Proteasome</keyword>
<dbReference type="InterPro" id="IPR057727">
    <property type="entry name" value="WCX_dom"/>
</dbReference>
<feature type="domain" description="Helix-turn-helix type 11" evidence="1">
    <location>
        <begin position="17"/>
        <end position="64"/>
    </location>
</feature>
<evidence type="ECO:0000259" key="2">
    <source>
        <dbReference type="Pfam" id="PF13280"/>
    </source>
</evidence>
<organism evidence="4 5">
    <name type="scientific">Desulfofundulus luciae</name>
    <dbReference type="NCBI Taxonomy" id="74702"/>
    <lineage>
        <taxon>Bacteria</taxon>
        <taxon>Bacillati</taxon>
        <taxon>Bacillota</taxon>
        <taxon>Clostridia</taxon>
        <taxon>Eubacteriales</taxon>
        <taxon>Peptococcaceae</taxon>
        <taxon>Desulfofundulus</taxon>
    </lineage>
</organism>
<sequence>MSVVPGRAKKDATRGLRLNMIIDWLNKKTPYGGVTVKELAERFEVSERQIYRDLSAIENYLRVPLVRQETGKTVRVGIKAGYLPGLSPQTATVIFLSLLQQKGSALSGHLNEIKDALVSTLFKYHYDPKELAVEKLQKRIHIVEETLAEPEKVGGLFNALVQAIKDSHRVKIWYYTTHSGEETERVVEPYGLICKHQNWYLVGRCLKRNDIRVFRIDQIKDIFPYTTERFEYPGDFSLSGYMASSWGVINDGKVCRVLLKFNKRVAHRVKNVLYHPSQKIEEELPDGSTLVSFEVCGIVEMVGWLFQWGDMVEVLEPRWLREEMRAMAERVANVYQKREVNDQPDV</sequence>
<comment type="caution">
    <text evidence="4">The sequence shown here is derived from an EMBL/GenBank/DDBJ whole genome shotgun (WGS) entry which is preliminary data.</text>
</comment>
<feature type="domain" description="WYL" evidence="2">
    <location>
        <begin position="156"/>
        <end position="222"/>
    </location>
</feature>
<keyword evidence="5" id="KW-1185">Reference proteome</keyword>